<evidence type="ECO:0000313" key="2">
    <source>
        <dbReference type="Proteomes" id="UP000656804"/>
    </source>
</evidence>
<dbReference type="RefSeq" id="WP_194502882.1">
    <property type="nucleotide sequence ID" value="NZ_JADIVZ010000003.1"/>
</dbReference>
<dbReference type="AlphaFoldDB" id="A0A930UXP9"/>
<evidence type="ECO:0000313" key="1">
    <source>
        <dbReference type="EMBL" id="MBF4161607.1"/>
    </source>
</evidence>
<proteinExistence type="predicted"/>
<organism evidence="1 2">
    <name type="scientific">Nocardioides acrostichi</name>
    <dbReference type="NCBI Taxonomy" id="2784339"/>
    <lineage>
        <taxon>Bacteria</taxon>
        <taxon>Bacillati</taxon>
        <taxon>Actinomycetota</taxon>
        <taxon>Actinomycetes</taxon>
        <taxon>Propionibacteriales</taxon>
        <taxon>Nocardioidaceae</taxon>
        <taxon>Nocardioides</taxon>
    </lineage>
</organism>
<dbReference type="Gene3D" id="3.10.450.50">
    <property type="match status" value="1"/>
</dbReference>
<gene>
    <name evidence="1" type="ORF">ISG29_07880</name>
</gene>
<accession>A0A930UXP9</accession>
<keyword evidence="2" id="KW-1185">Reference proteome</keyword>
<dbReference type="InterPro" id="IPR032710">
    <property type="entry name" value="NTF2-like_dom_sf"/>
</dbReference>
<dbReference type="SUPFAM" id="SSF54427">
    <property type="entry name" value="NTF2-like"/>
    <property type="match status" value="1"/>
</dbReference>
<comment type="caution">
    <text evidence="1">The sequence shown here is derived from an EMBL/GenBank/DDBJ whole genome shotgun (WGS) entry which is preliminary data.</text>
</comment>
<dbReference type="EMBL" id="JADIVZ010000003">
    <property type="protein sequence ID" value="MBF4161607.1"/>
    <property type="molecule type" value="Genomic_DNA"/>
</dbReference>
<protein>
    <submittedName>
        <fullName evidence="1">Nuclear transport factor 2 family protein</fullName>
    </submittedName>
</protein>
<name>A0A930UXP9_9ACTN</name>
<sequence>MTTIDWNNTTPIDPADLPAVITRHIAAHHAHDIDAEMACFGQGATVTDDGQTYTGTAEIRAWLGRATSEYSYTIEVAGASRADVLHYDVVQRLEGDFPGGTVDLHYRFTLADGSTVVDLQIGV</sequence>
<reference evidence="1" key="1">
    <citation type="submission" date="2020-11" db="EMBL/GenBank/DDBJ databases">
        <title>Nocardioides sp. CBS4Y-1, whole genome shotgun sequence.</title>
        <authorList>
            <person name="Tuo L."/>
        </authorList>
    </citation>
    <scope>NUCLEOTIDE SEQUENCE</scope>
    <source>
        <strain evidence="1">CBS4Y-1</strain>
    </source>
</reference>
<dbReference type="Proteomes" id="UP000656804">
    <property type="component" value="Unassembled WGS sequence"/>
</dbReference>